<dbReference type="Proteomes" id="UP000516424">
    <property type="component" value="Chromosome"/>
</dbReference>
<dbReference type="AlphaFoldDB" id="A0AB33ID86"/>
<protein>
    <recommendedName>
        <fullName evidence="4">Transposase</fullName>
    </recommendedName>
</protein>
<gene>
    <name evidence="2" type="ORF">EMQ_1337</name>
</gene>
<accession>A0AB33ID86</accession>
<proteinExistence type="predicted"/>
<organism evidence="2 3">
    <name type="scientific">Acetobacter aceti NBRC 14818</name>
    <dbReference type="NCBI Taxonomy" id="887700"/>
    <lineage>
        <taxon>Bacteria</taxon>
        <taxon>Pseudomonadati</taxon>
        <taxon>Pseudomonadota</taxon>
        <taxon>Alphaproteobacteria</taxon>
        <taxon>Acetobacterales</taxon>
        <taxon>Acetobacteraceae</taxon>
        <taxon>Acetobacter</taxon>
        <taxon>Acetobacter subgen. Acetobacter</taxon>
    </lineage>
</organism>
<keyword evidence="3" id="KW-1185">Reference proteome</keyword>
<evidence type="ECO:0008006" key="4">
    <source>
        <dbReference type="Google" id="ProtNLM"/>
    </source>
</evidence>
<dbReference type="EMBL" id="AP023410">
    <property type="protein sequence ID" value="BCK75731.1"/>
    <property type="molecule type" value="Genomic_DNA"/>
</dbReference>
<evidence type="ECO:0000313" key="3">
    <source>
        <dbReference type="Proteomes" id="UP000516424"/>
    </source>
</evidence>
<reference evidence="2 3" key="1">
    <citation type="journal article" date="2011" name="Microbiology">
        <title>Transcriptome response to different carbon sources in Acetobacter aceti.</title>
        <authorList>
            <person name="Sakurai K."/>
            <person name="Arai H."/>
            <person name="Ishii M."/>
            <person name="Igarashi Y."/>
        </authorList>
    </citation>
    <scope>NUCLEOTIDE SEQUENCE [LARGE SCALE GENOMIC DNA]</scope>
    <source>
        <strain evidence="2 3">NBRC 14818</strain>
    </source>
</reference>
<feature type="region of interest" description="Disordered" evidence="1">
    <location>
        <begin position="1"/>
        <end position="20"/>
    </location>
</feature>
<sequence>MPVQLRKQRKTEAKRVDVPGHDTHGAWWIAQTTRRGKGDSVGSGQHCVTQGTVGTARLTGALLQTPDMDPISQP</sequence>
<evidence type="ECO:0000313" key="2">
    <source>
        <dbReference type="EMBL" id="BCK75731.1"/>
    </source>
</evidence>
<name>A0AB33ID86_ACEAC</name>
<feature type="compositionally biased region" description="Basic and acidic residues" evidence="1">
    <location>
        <begin position="10"/>
        <end position="20"/>
    </location>
</feature>
<evidence type="ECO:0000256" key="1">
    <source>
        <dbReference type="SAM" id="MobiDB-lite"/>
    </source>
</evidence>